<dbReference type="eggNOG" id="KOG0792">
    <property type="taxonomic scope" value="Eukaryota"/>
</dbReference>
<evidence type="ECO:0000313" key="1">
    <source>
        <dbReference type="Proteomes" id="UP000095285"/>
    </source>
</evidence>
<reference evidence="2" key="2">
    <citation type="submission" date="2016-11" db="UniProtKB">
        <authorList>
            <consortium name="WormBaseParasite"/>
        </authorList>
    </citation>
    <scope>IDENTIFICATION</scope>
</reference>
<protein>
    <submittedName>
        <fullName evidence="2">TOBE_2 domain-containing protein</fullName>
    </submittedName>
</protein>
<dbReference type="AlphaFoldDB" id="A0A1I7VRL4"/>
<evidence type="ECO:0000313" key="2">
    <source>
        <dbReference type="WBParaSite" id="EN70_5519"/>
    </source>
</evidence>
<proteinExistence type="predicted"/>
<reference evidence="1" key="1">
    <citation type="submission" date="2012-04" db="EMBL/GenBank/DDBJ databases">
        <title>The Genome Sequence of Loa loa.</title>
        <authorList>
            <consortium name="The Broad Institute Genome Sequencing Platform"/>
            <consortium name="Broad Institute Genome Sequencing Center for Infectious Disease"/>
            <person name="Nutman T.B."/>
            <person name="Fink D.L."/>
            <person name="Russ C."/>
            <person name="Young S."/>
            <person name="Zeng Q."/>
            <person name="Gargeya S."/>
            <person name="Alvarado L."/>
            <person name="Berlin A."/>
            <person name="Chapman S.B."/>
            <person name="Chen Z."/>
            <person name="Freedman E."/>
            <person name="Gellesch M."/>
            <person name="Goldberg J."/>
            <person name="Griggs A."/>
            <person name="Gujja S."/>
            <person name="Heilman E.R."/>
            <person name="Heiman D."/>
            <person name="Howarth C."/>
            <person name="Mehta T."/>
            <person name="Neiman D."/>
            <person name="Pearson M."/>
            <person name="Roberts A."/>
            <person name="Saif S."/>
            <person name="Shea T."/>
            <person name="Shenoy N."/>
            <person name="Sisk P."/>
            <person name="Stolte C."/>
            <person name="Sykes S."/>
            <person name="White J."/>
            <person name="Yandava C."/>
            <person name="Haas B."/>
            <person name="Henn M.R."/>
            <person name="Nusbaum C."/>
            <person name="Birren B."/>
        </authorList>
    </citation>
    <scope>NUCLEOTIDE SEQUENCE [LARGE SCALE GENOMIC DNA]</scope>
</reference>
<dbReference type="Proteomes" id="UP000095285">
    <property type="component" value="Unassembled WGS sequence"/>
</dbReference>
<sequence>MSRPSSLRHVMLNGVLQQHIINSHGHFIDLLGAVPMNDRLSITADDRTVSSLK</sequence>
<name>A0A1I7VRL4_LOALO</name>
<keyword evidence="1" id="KW-1185">Reference proteome</keyword>
<accession>A0A1I7VRL4</accession>
<organism evidence="1 2">
    <name type="scientific">Loa loa</name>
    <name type="common">Eye worm</name>
    <name type="synonym">Filaria loa</name>
    <dbReference type="NCBI Taxonomy" id="7209"/>
    <lineage>
        <taxon>Eukaryota</taxon>
        <taxon>Metazoa</taxon>
        <taxon>Ecdysozoa</taxon>
        <taxon>Nematoda</taxon>
        <taxon>Chromadorea</taxon>
        <taxon>Rhabditida</taxon>
        <taxon>Spirurina</taxon>
        <taxon>Spiruromorpha</taxon>
        <taxon>Filarioidea</taxon>
        <taxon>Onchocercidae</taxon>
        <taxon>Loa</taxon>
    </lineage>
</organism>
<dbReference type="WBParaSite" id="EN70_5519">
    <property type="protein sequence ID" value="EN70_5519"/>
    <property type="gene ID" value="EN70_5519"/>
</dbReference>